<protein>
    <submittedName>
        <fullName evidence="5">Uncharacterized protein</fullName>
    </submittedName>
</protein>
<dbReference type="AlphaFoldDB" id="A0A821WDV6"/>
<feature type="chain" id="PRO_5032819832" evidence="4">
    <location>
        <begin position="18"/>
        <end position="258"/>
    </location>
</feature>
<comment type="similarity">
    <text evidence="1 3">Belongs to the chorion protein family.</text>
</comment>
<comment type="caution">
    <text evidence="5">The sequence shown here is derived from an EMBL/GenBank/DDBJ whole genome shotgun (WGS) entry which is preliminary data.</text>
</comment>
<dbReference type="Gene3D" id="2.160.20.80">
    <property type="entry name" value="E3 ubiquitin-protein ligase SopA"/>
    <property type="match status" value="1"/>
</dbReference>
<dbReference type="Pfam" id="PF01723">
    <property type="entry name" value="Chorion_1"/>
    <property type="match status" value="1"/>
</dbReference>
<evidence type="ECO:0000313" key="6">
    <source>
        <dbReference type="Proteomes" id="UP000663880"/>
    </source>
</evidence>
<dbReference type="InterPro" id="IPR002635">
    <property type="entry name" value="Chorion"/>
</dbReference>
<dbReference type="SUPFAM" id="SSF141571">
    <property type="entry name" value="Pentapeptide repeat-like"/>
    <property type="match status" value="1"/>
</dbReference>
<evidence type="ECO:0000256" key="4">
    <source>
        <dbReference type="SAM" id="SignalP"/>
    </source>
</evidence>
<dbReference type="GO" id="GO:0042600">
    <property type="term" value="C:egg chorion"/>
    <property type="evidence" value="ECO:0007669"/>
    <property type="project" value="InterPro"/>
</dbReference>
<dbReference type="EMBL" id="CAJOBZ010000061">
    <property type="protein sequence ID" value="CAF4922544.1"/>
    <property type="molecule type" value="Genomic_DNA"/>
</dbReference>
<evidence type="ECO:0000256" key="2">
    <source>
        <dbReference type="ARBA" id="ARBA00022737"/>
    </source>
</evidence>
<gene>
    <name evidence="5" type="ORF">PMACD_LOCUS13156</name>
</gene>
<reference evidence="5" key="1">
    <citation type="submission" date="2021-02" db="EMBL/GenBank/DDBJ databases">
        <authorList>
            <person name="Steward A R."/>
        </authorList>
    </citation>
    <scope>NUCLEOTIDE SEQUENCE</scope>
</reference>
<keyword evidence="4" id="KW-0732">Signal</keyword>
<organism evidence="5 6">
    <name type="scientific">Pieris macdunnoughi</name>
    <dbReference type="NCBI Taxonomy" id="345717"/>
    <lineage>
        <taxon>Eukaryota</taxon>
        <taxon>Metazoa</taxon>
        <taxon>Ecdysozoa</taxon>
        <taxon>Arthropoda</taxon>
        <taxon>Hexapoda</taxon>
        <taxon>Insecta</taxon>
        <taxon>Pterygota</taxon>
        <taxon>Neoptera</taxon>
        <taxon>Endopterygota</taxon>
        <taxon>Lepidoptera</taxon>
        <taxon>Glossata</taxon>
        <taxon>Ditrysia</taxon>
        <taxon>Papilionoidea</taxon>
        <taxon>Pieridae</taxon>
        <taxon>Pierinae</taxon>
        <taxon>Pieris</taxon>
    </lineage>
</organism>
<evidence type="ECO:0000256" key="3">
    <source>
        <dbReference type="RuleBase" id="RU004378"/>
    </source>
</evidence>
<evidence type="ECO:0000256" key="1">
    <source>
        <dbReference type="ARBA" id="ARBA00005906"/>
    </source>
</evidence>
<dbReference type="GO" id="GO:0007304">
    <property type="term" value="P:chorion-containing eggshell formation"/>
    <property type="evidence" value="ECO:0007669"/>
    <property type="project" value="InterPro"/>
</dbReference>
<proteinExistence type="inferred from homology"/>
<dbReference type="OrthoDB" id="7485251at2759"/>
<dbReference type="GO" id="GO:0005213">
    <property type="term" value="F:structural constituent of egg chorion"/>
    <property type="evidence" value="ECO:0007669"/>
    <property type="project" value="InterPro"/>
</dbReference>
<keyword evidence="2" id="KW-0677">Repeat</keyword>
<accession>A0A821WDV6</accession>
<dbReference type="Proteomes" id="UP000663880">
    <property type="component" value="Unassembled WGS sequence"/>
</dbReference>
<sequence length="258" mass="27133">MILICAFCIVLIQTSTAHVISYVPRNIQGNIQGPAQNLNNFTPIANNRAAISRPLPYANYNTNNFLNANIANAQVTNAELENARIANAQIANAEIANAKFANAQLANAELANAKFANGHIANAEQANLNFGMAELARFQPSWPNKNIANVNTNVENANVNLPNNLGNAGFWANKLVNLNGNMATFSLGDGPHAFTVTSGSPNSPPFGIQLMADALEVGGTVSVNGQYPIFGTVAVNGNLPTDGSAAVNYSCGRPVNAQ</sequence>
<evidence type="ECO:0000313" key="5">
    <source>
        <dbReference type="EMBL" id="CAF4922544.1"/>
    </source>
</evidence>
<feature type="signal peptide" evidence="4">
    <location>
        <begin position="1"/>
        <end position="17"/>
    </location>
</feature>
<keyword evidence="6" id="KW-1185">Reference proteome</keyword>
<name>A0A821WDV6_9NEOP</name>